<proteinExistence type="predicted"/>
<gene>
    <name evidence="3" type="ORF">AQUCO_00200783v1</name>
</gene>
<evidence type="ECO:0000259" key="2">
    <source>
        <dbReference type="PROSITE" id="PS51644"/>
    </source>
</evidence>
<accession>A0A2G5F538</accession>
<dbReference type="EMBL" id="KZ305019">
    <property type="protein sequence ID" value="PIA62996.1"/>
    <property type="molecule type" value="Genomic_DNA"/>
</dbReference>
<dbReference type="InterPro" id="IPR041966">
    <property type="entry name" value="LOTUS-like"/>
</dbReference>
<evidence type="ECO:0000313" key="3">
    <source>
        <dbReference type="EMBL" id="PIA62997.1"/>
    </source>
</evidence>
<dbReference type="Gene3D" id="3.30.420.610">
    <property type="entry name" value="LOTUS domain-like"/>
    <property type="match status" value="2"/>
</dbReference>
<dbReference type="PROSITE" id="PS51644">
    <property type="entry name" value="HTH_OST"/>
    <property type="match status" value="2"/>
</dbReference>
<dbReference type="InterPro" id="IPR025605">
    <property type="entry name" value="OST-HTH/LOTUS_dom"/>
</dbReference>
<dbReference type="CDD" id="cd10910">
    <property type="entry name" value="PIN_limkain_b1_N_like"/>
    <property type="match status" value="1"/>
</dbReference>
<dbReference type="GO" id="GO:0004540">
    <property type="term" value="F:RNA nuclease activity"/>
    <property type="evidence" value="ECO:0007669"/>
    <property type="project" value="InterPro"/>
</dbReference>
<name>A0A2G5F538_AQUCA</name>
<feature type="domain" description="HTH OST-type" evidence="2">
    <location>
        <begin position="319"/>
        <end position="391"/>
    </location>
</feature>
<feature type="region of interest" description="Disordered" evidence="1">
    <location>
        <begin position="1"/>
        <end position="23"/>
    </location>
</feature>
<feature type="compositionally biased region" description="Polar residues" evidence="1">
    <location>
        <begin position="423"/>
        <end position="432"/>
    </location>
</feature>
<reference evidence="3 4" key="1">
    <citation type="submission" date="2017-09" db="EMBL/GenBank/DDBJ databases">
        <title>WGS assembly of Aquilegia coerulea Goldsmith.</title>
        <authorList>
            <person name="Hodges S."/>
            <person name="Kramer E."/>
            <person name="Nordborg M."/>
            <person name="Tomkins J."/>
            <person name="Borevitz J."/>
            <person name="Derieg N."/>
            <person name="Yan J."/>
            <person name="Mihaltcheva S."/>
            <person name="Hayes R.D."/>
            <person name="Rokhsar D."/>
        </authorList>
    </citation>
    <scope>NUCLEOTIDE SEQUENCE [LARGE SCALE GENOMIC DNA]</scope>
    <source>
        <strain evidence="4">cv. Goldsmith</strain>
    </source>
</reference>
<evidence type="ECO:0000256" key="1">
    <source>
        <dbReference type="SAM" id="MobiDB-lite"/>
    </source>
</evidence>
<organism evidence="3 4">
    <name type="scientific">Aquilegia coerulea</name>
    <name type="common">Rocky mountain columbine</name>
    <dbReference type="NCBI Taxonomy" id="218851"/>
    <lineage>
        <taxon>Eukaryota</taxon>
        <taxon>Viridiplantae</taxon>
        <taxon>Streptophyta</taxon>
        <taxon>Embryophyta</taxon>
        <taxon>Tracheophyta</taxon>
        <taxon>Spermatophyta</taxon>
        <taxon>Magnoliopsida</taxon>
        <taxon>Ranunculales</taxon>
        <taxon>Ranunculaceae</taxon>
        <taxon>Thalictroideae</taxon>
        <taxon>Aquilegia</taxon>
    </lineage>
</organism>
<dbReference type="PANTHER" id="PTHR14379:SF82">
    <property type="entry name" value="OS08G0230500 PROTEIN"/>
    <property type="match status" value="1"/>
</dbReference>
<keyword evidence="4" id="KW-1185">Reference proteome</keyword>
<dbReference type="Pfam" id="PF12872">
    <property type="entry name" value="OST-HTH"/>
    <property type="match status" value="2"/>
</dbReference>
<protein>
    <recommendedName>
        <fullName evidence="2">HTH OST-type domain-containing protein</fullName>
    </recommendedName>
</protein>
<dbReference type="Proteomes" id="UP000230069">
    <property type="component" value="Unassembled WGS sequence"/>
</dbReference>
<feature type="domain" description="HTH OST-type" evidence="2">
    <location>
        <begin position="457"/>
        <end position="530"/>
    </location>
</feature>
<feature type="region of interest" description="Disordered" evidence="1">
    <location>
        <begin position="399"/>
        <end position="432"/>
    </location>
</feature>
<dbReference type="EMBL" id="KZ305019">
    <property type="protein sequence ID" value="PIA62997.1"/>
    <property type="molecule type" value="Genomic_DNA"/>
</dbReference>
<dbReference type="InterPro" id="IPR021139">
    <property type="entry name" value="NYN"/>
</dbReference>
<dbReference type="CDD" id="cd08824">
    <property type="entry name" value="LOTUS"/>
    <property type="match status" value="2"/>
</dbReference>
<dbReference type="Gene3D" id="3.40.50.1010">
    <property type="entry name" value="5'-nuclease"/>
    <property type="match status" value="1"/>
</dbReference>
<dbReference type="Pfam" id="PF01936">
    <property type="entry name" value="NYN"/>
    <property type="match status" value="1"/>
</dbReference>
<dbReference type="AlphaFoldDB" id="A0A2G5F538"/>
<dbReference type="PANTHER" id="PTHR14379">
    <property type="entry name" value="LIMKAIN B LKAP"/>
    <property type="match status" value="1"/>
</dbReference>
<dbReference type="STRING" id="218851.A0A2G5F538"/>
<dbReference type="OrthoDB" id="549353at2759"/>
<evidence type="ECO:0000313" key="4">
    <source>
        <dbReference type="Proteomes" id="UP000230069"/>
    </source>
</evidence>
<dbReference type="GO" id="GO:0005777">
    <property type="term" value="C:peroxisome"/>
    <property type="evidence" value="ECO:0007669"/>
    <property type="project" value="InterPro"/>
</dbReference>
<dbReference type="InterPro" id="IPR024768">
    <property type="entry name" value="Marf1"/>
</dbReference>
<dbReference type="FunCoup" id="A0A2G5F538">
    <property type="interactions" value="2207"/>
</dbReference>
<dbReference type="GO" id="GO:0010468">
    <property type="term" value="P:regulation of gene expression"/>
    <property type="evidence" value="ECO:0007669"/>
    <property type="project" value="InterPro"/>
</dbReference>
<sequence>MENPSTSSMTQSMESLKLGGTSTVTSNTVAGQASTNLQSRSSSYGHVAILWDMENCPVPNDVRPEDVAGNIRMALRVHPIIQGAVTMFSAYGDFNAFPRRLREGCQRTGVKLVDVPNGRKDAADKAILVDMFLFALDNPPPSSIMLISGDVDFSPALHILGQRGYTVILVIPANVGVSSALSNAGRFVWDWPSVARGEGFVPPKTLASRGSAEVTGFLMGSQYYDYPDGQYEEEAIVYQGASQSEYTAQTNMNQMYFYSRDYSRTAQSLTEHNSNLIMPSFPNSRSHSLPSGLGEISTGLATVERNEAQDQTLWVQPGDINGLKAQLIKLLELSGGSLPLACVPAEYHKLFGRPLYMSEYGVFKLVNLLKKMADAMSVEGKGNKKTVYLRNFIDRRDKTCTTTPSSTTRKDKKRKEPQEENNDNSNCTNTGCSSDEYLDGERGAETSPDPADEFDQCLEQFKQEVQELLVSCSWKIPLRNFEDVYKQRYKKTLDFRNFGVDGLEELINKVGDVLLYEEQGNKCKFIIPTFIAG</sequence>